<keyword evidence="2 4" id="KW-0813">Transport</keyword>
<dbReference type="InterPro" id="IPR016140">
    <property type="entry name" value="Bifunc_inhib/LTP/seed_store"/>
</dbReference>
<dbReference type="Pfam" id="PF00234">
    <property type="entry name" value="Tryp_alpha_amyl"/>
    <property type="match status" value="2"/>
</dbReference>
<dbReference type="InterPro" id="IPR036312">
    <property type="entry name" value="Bifun_inhib/LTP/seed_sf"/>
</dbReference>
<dbReference type="PRINTS" id="PR00382">
    <property type="entry name" value="LIPIDTRNSFER"/>
</dbReference>
<evidence type="ECO:0000313" key="7">
    <source>
        <dbReference type="EMBL" id="KAK4478400.1"/>
    </source>
</evidence>
<dbReference type="Proteomes" id="UP001291926">
    <property type="component" value="Unassembled WGS sequence"/>
</dbReference>
<comment type="similarity">
    <text evidence="1 4">Belongs to the plant LTP family.</text>
</comment>
<dbReference type="CDD" id="cd01960">
    <property type="entry name" value="nsLTP1"/>
    <property type="match status" value="2"/>
</dbReference>
<evidence type="ECO:0000313" key="8">
    <source>
        <dbReference type="Proteomes" id="UP001291926"/>
    </source>
</evidence>
<evidence type="ECO:0000259" key="6">
    <source>
        <dbReference type="SMART" id="SM00499"/>
    </source>
</evidence>
<proteinExistence type="inferred from homology"/>
<dbReference type="Gene3D" id="1.10.110.10">
    <property type="entry name" value="Plant lipid-transfer and hydrophobic proteins"/>
    <property type="match status" value="2"/>
</dbReference>
<keyword evidence="3 4" id="KW-0446">Lipid-binding</keyword>
<feature type="signal peptide" evidence="5">
    <location>
        <begin position="1"/>
        <end position="27"/>
    </location>
</feature>
<keyword evidence="5" id="KW-0732">Signal</keyword>
<reference evidence="7 8" key="1">
    <citation type="journal article" date="2023" name="bioRxiv">
        <title>Genome report: Whole genome sequence and annotation of Penstemon davidsonii.</title>
        <authorList>
            <person name="Ostevik K.L."/>
            <person name="Alabady M."/>
            <person name="Zhang M."/>
            <person name="Rausher M.D."/>
        </authorList>
    </citation>
    <scope>NUCLEOTIDE SEQUENCE [LARGE SCALE GENOMIC DNA]</scope>
    <source>
        <strain evidence="7">DNT005</strain>
        <tissue evidence="7">Whole leaf</tissue>
    </source>
</reference>
<protein>
    <recommendedName>
        <fullName evidence="4">Non-specific lipid-transfer protein</fullName>
    </recommendedName>
</protein>
<evidence type="ECO:0000256" key="1">
    <source>
        <dbReference type="ARBA" id="ARBA00009748"/>
    </source>
</evidence>
<comment type="caution">
    <text evidence="7">The sequence shown here is derived from an EMBL/GenBank/DDBJ whole genome shotgun (WGS) entry which is preliminary data.</text>
</comment>
<gene>
    <name evidence="7" type="ORF">RD792_013869</name>
</gene>
<dbReference type="InterPro" id="IPR000528">
    <property type="entry name" value="Plant_nsLTP"/>
</dbReference>
<organism evidence="7 8">
    <name type="scientific">Penstemon davidsonii</name>
    <dbReference type="NCBI Taxonomy" id="160366"/>
    <lineage>
        <taxon>Eukaryota</taxon>
        <taxon>Viridiplantae</taxon>
        <taxon>Streptophyta</taxon>
        <taxon>Embryophyta</taxon>
        <taxon>Tracheophyta</taxon>
        <taxon>Spermatophyta</taxon>
        <taxon>Magnoliopsida</taxon>
        <taxon>eudicotyledons</taxon>
        <taxon>Gunneridae</taxon>
        <taxon>Pentapetalae</taxon>
        <taxon>asterids</taxon>
        <taxon>lamiids</taxon>
        <taxon>Lamiales</taxon>
        <taxon>Plantaginaceae</taxon>
        <taxon>Cheloneae</taxon>
        <taxon>Penstemon</taxon>
    </lineage>
</organism>
<accession>A0ABR0CN99</accession>
<dbReference type="PROSITE" id="PS00597">
    <property type="entry name" value="PLANT_LTP"/>
    <property type="match status" value="1"/>
</dbReference>
<sequence length="236" mass="24781">MAAMTKAICVLFIAAMMMVSIAPPAEAAIGCGQVISYVSSCLPYITNRGPLGGCCNGVKGLYGAARTTGDRQSVCGCLKTLASSYSGINFGKAAGLPQQCGVNIPYKISPSTDCSKILFKFSIQMAKLTLIICAVLLCVVGLSQSAESITCRTVVDSLLPCRTYITRGGNLPAQCCRGIRSLKSAANNSAARKMACQCIKVAAKAYKANPRYAASLPSRCNVNIGYPISYNVNCNR</sequence>
<dbReference type="SUPFAM" id="SSF47699">
    <property type="entry name" value="Bifunctional inhibitor/lipid-transfer protein/seed storage 2S albumin"/>
    <property type="match status" value="2"/>
</dbReference>
<feature type="domain" description="Bifunctional inhibitor/plant lipid transfer protein/seed storage helical" evidence="6">
    <location>
        <begin position="151"/>
        <end position="234"/>
    </location>
</feature>
<feature type="domain" description="Bifunctional inhibitor/plant lipid transfer protein/seed storage helical" evidence="6">
    <location>
        <begin position="31"/>
        <end position="114"/>
    </location>
</feature>
<dbReference type="SMART" id="SM00499">
    <property type="entry name" value="AAI"/>
    <property type="match status" value="2"/>
</dbReference>
<evidence type="ECO:0000256" key="4">
    <source>
        <dbReference type="RuleBase" id="RU000628"/>
    </source>
</evidence>
<keyword evidence="8" id="KW-1185">Reference proteome</keyword>
<dbReference type="EMBL" id="JAYDYQ010002687">
    <property type="protein sequence ID" value="KAK4478400.1"/>
    <property type="molecule type" value="Genomic_DNA"/>
</dbReference>
<evidence type="ECO:0000256" key="3">
    <source>
        <dbReference type="ARBA" id="ARBA00023121"/>
    </source>
</evidence>
<dbReference type="PANTHER" id="PTHR33076">
    <property type="entry name" value="NON-SPECIFIC LIPID-TRANSFER PROTEIN 2-RELATED"/>
    <property type="match status" value="1"/>
</dbReference>
<evidence type="ECO:0000256" key="2">
    <source>
        <dbReference type="ARBA" id="ARBA00022448"/>
    </source>
</evidence>
<comment type="function">
    <text evidence="4">Plant non-specific lipid-transfer proteins transfer phospholipids as well as galactolipids across membranes. May play a role in wax or cutin deposition in the cell walls of expanding epidermal cells and certain secretory tissues.</text>
</comment>
<name>A0ABR0CN99_9LAMI</name>
<feature type="chain" id="PRO_5046931069" description="Non-specific lipid-transfer protein" evidence="5">
    <location>
        <begin position="28"/>
        <end position="236"/>
    </location>
</feature>
<evidence type="ECO:0000256" key="5">
    <source>
        <dbReference type="SAM" id="SignalP"/>
    </source>
</evidence>